<feature type="binding site" evidence="7">
    <location>
        <position position="326"/>
    </location>
    <ligand>
        <name>N-formimidoyl-L-glutamate</name>
        <dbReference type="ChEBI" id="CHEBI:58928"/>
    </ligand>
</feature>
<feature type="binding site" evidence="7">
    <location>
        <position position="247"/>
    </location>
    <ligand>
        <name>Fe(3+)</name>
        <dbReference type="ChEBI" id="CHEBI:29034"/>
    </ligand>
</feature>
<keyword evidence="3 7" id="KW-0378">Hydrolase</keyword>
<evidence type="ECO:0000256" key="2">
    <source>
        <dbReference type="ARBA" id="ARBA00022723"/>
    </source>
</evidence>
<dbReference type="Proteomes" id="UP000180280">
    <property type="component" value="Unassembled WGS sequence"/>
</dbReference>
<keyword evidence="10" id="KW-1185">Reference proteome</keyword>
<feature type="binding site" evidence="7">
    <location>
        <position position="79"/>
    </location>
    <ligand>
        <name>Fe(3+)</name>
        <dbReference type="ChEBI" id="CHEBI:29034"/>
    </ligand>
</feature>
<comment type="caution">
    <text evidence="9">The sequence shown here is derived from an EMBL/GenBank/DDBJ whole genome shotgun (WGS) entry which is preliminary data.</text>
</comment>
<dbReference type="PANTHER" id="PTHR42752">
    <property type="entry name" value="IMIDAZOLONEPROPIONASE"/>
    <property type="match status" value="1"/>
</dbReference>
<organism evidence="9 10">
    <name type="scientific">Chromobacterium sphagni</name>
    <dbReference type="NCBI Taxonomy" id="1903179"/>
    <lineage>
        <taxon>Bacteria</taxon>
        <taxon>Pseudomonadati</taxon>
        <taxon>Pseudomonadota</taxon>
        <taxon>Betaproteobacteria</taxon>
        <taxon>Neisseriales</taxon>
        <taxon>Chromobacteriaceae</taxon>
        <taxon>Chromobacterium</taxon>
    </lineage>
</organism>
<keyword evidence="4 7" id="KW-0369">Histidine metabolism</keyword>
<accession>A0ABX3CH34</accession>
<comment type="similarity">
    <text evidence="7">Belongs to the metallo-dependent hydrolases superfamily. HutI family.</text>
</comment>
<feature type="binding site" evidence="7">
    <location>
        <position position="250"/>
    </location>
    <ligand>
        <name>4-imidazolone-5-propanoate</name>
        <dbReference type="ChEBI" id="CHEBI:77893"/>
    </ligand>
</feature>
<evidence type="ECO:0000313" key="9">
    <source>
        <dbReference type="EMBL" id="OHX21650.1"/>
    </source>
</evidence>
<dbReference type="Pfam" id="PF01979">
    <property type="entry name" value="Amidohydro_1"/>
    <property type="match status" value="1"/>
</dbReference>
<feature type="binding site" evidence="7">
    <location>
        <position position="322"/>
    </location>
    <ligand>
        <name>Fe(3+)</name>
        <dbReference type="ChEBI" id="CHEBI:29034"/>
    </ligand>
</feature>
<reference evidence="9 10" key="1">
    <citation type="submission" date="2016-09" db="EMBL/GenBank/DDBJ databases">
        <title>Chromobacterium muskegensis sp. nov., an insecticidal bacterium isolated from Sphagnum bogs.</title>
        <authorList>
            <person name="Sparks M.E."/>
            <person name="Blackburn M.B."/>
            <person name="Gundersen-Rindal D.E."/>
            <person name="Mitchell A."/>
            <person name="Farrar R."/>
            <person name="Kuhar D."/>
        </authorList>
    </citation>
    <scope>NUCLEOTIDE SEQUENCE [LARGE SCALE GENOMIC DNA]</scope>
    <source>
        <strain evidence="9 10">14B-1</strain>
    </source>
</reference>
<dbReference type="Gene3D" id="2.30.40.10">
    <property type="entry name" value="Urease, subunit C, domain 1"/>
    <property type="match status" value="1"/>
</dbReference>
<dbReference type="PANTHER" id="PTHR42752:SF1">
    <property type="entry name" value="IMIDAZOLONEPROPIONASE-RELATED"/>
    <property type="match status" value="1"/>
</dbReference>
<comment type="catalytic activity">
    <reaction evidence="7">
        <text>4-imidazolone-5-propanoate + H2O = N-formimidoyl-L-glutamate</text>
        <dbReference type="Rhea" id="RHEA:23660"/>
        <dbReference type="ChEBI" id="CHEBI:15377"/>
        <dbReference type="ChEBI" id="CHEBI:58928"/>
        <dbReference type="ChEBI" id="CHEBI:77893"/>
        <dbReference type="EC" id="3.5.2.7"/>
    </reaction>
</comment>
<dbReference type="InterPro" id="IPR032466">
    <property type="entry name" value="Metal_Hydrolase"/>
</dbReference>
<comment type="pathway">
    <text evidence="7">Amino-acid degradation; L-histidine degradation into L-glutamate; N-formimidoyl-L-glutamate from L-histidine: step 3/3.</text>
</comment>
<protein>
    <recommendedName>
        <fullName evidence="1 7">Imidazolonepropionase</fullName>
        <ecNumber evidence="1 7">3.5.2.7</ecNumber>
    </recommendedName>
    <alternativeName>
        <fullName evidence="7">Imidazolone-5-propionate hydrolase</fullName>
    </alternativeName>
</protein>
<feature type="domain" description="Amidohydrolase-related" evidence="8">
    <location>
        <begin position="68"/>
        <end position="388"/>
    </location>
</feature>
<dbReference type="InterPro" id="IPR005920">
    <property type="entry name" value="HutI"/>
</dbReference>
<keyword evidence="7" id="KW-0963">Cytoplasm</keyword>
<evidence type="ECO:0000313" key="10">
    <source>
        <dbReference type="Proteomes" id="UP000180280"/>
    </source>
</evidence>
<feature type="binding site" evidence="7">
    <location>
        <position position="86"/>
    </location>
    <ligand>
        <name>4-imidazolone-5-propanoate</name>
        <dbReference type="ChEBI" id="CHEBI:77893"/>
    </ligand>
</feature>
<comment type="cofactor">
    <cofactor evidence="7">
        <name>Zn(2+)</name>
        <dbReference type="ChEBI" id="CHEBI:29105"/>
    </cofactor>
    <cofactor evidence="7">
        <name>Fe(3+)</name>
        <dbReference type="ChEBI" id="CHEBI:29034"/>
    </cofactor>
    <text evidence="7">Binds 1 zinc or iron ion per subunit.</text>
</comment>
<feature type="binding site" evidence="7">
    <location>
        <position position="324"/>
    </location>
    <ligand>
        <name>N-formimidoyl-L-glutamate</name>
        <dbReference type="ChEBI" id="CHEBI:58928"/>
    </ligand>
</feature>
<feature type="binding site" evidence="7">
    <location>
        <position position="182"/>
    </location>
    <ligand>
        <name>4-imidazolone-5-propanoate</name>
        <dbReference type="ChEBI" id="CHEBI:77893"/>
    </ligand>
</feature>
<dbReference type="HAMAP" id="MF_00372">
    <property type="entry name" value="HutI"/>
    <property type="match status" value="1"/>
</dbReference>
<dbReference type="SUPFAM" id="SSF51556">
    <property type="entry name" value="Metallo-dependent hydrolases"/>
    <property type="match status" value="1"/>
</dbReference>
<evidence type="ECO:0000256" key="1">
    <source>
        <dbReference type="ARBA" id="ARBA00012864"/>
    </source>
</evidence>
<feature type="binding site" evidence="7">
    <location>
        <position position="77"/>
    </location>
    <ligand>
        <name>Zn(2+)</name>
        <dbReference type="ChEBI" id="CHEBI:29105"/>
    </ligand>
</feature>
<feature type="binding site" evidence="7">
    <location>
        <position position="77"/>
    </location>
    <ligand>
        <name>Fe(3+)</name>
        <dbReference type="ChEBI" id="CHEBI:29034"/>
    </ligand>
</feature>
<evidence type="ECO:0000256" key="6">
    <source>
        <dbReference type="ARBA" id="ARBA00023004"/>
    </source>
</evidence>
<evidence type="ECO:0000256" key="5">
    <source>
        <dbReference type="ARBA" id="ARBA00022833"/>
    </source>
</evidence>
<feature type="binding site" evidence="7">
    <location>
        <position position="322"/>
    </location>
    <ligand>
        <name>Zn(2+)</name>
        <dbReference type="ChEBI" id="CHEBI:29105"/>
    </ligand>
</feature>
<dbReference type="InterPro" id="IPR006680">
    <property type="entry name" value="Amidohydro-rel"/>
</dbReference>
<sequence>MTPSSASRPSLWLNARLASMDPAHPAPYGVLENHALLLRGGNIEAVLPQAGVDPAAFDGDVHDLQGRWITPGFIDCHTHLVYGGSRAAEWEKRLNGVPYQQIAAEGGGIVSTVRATRWLDEEELALESLPRLKALMAEGVTTVEIKSGYGLTQADEIKQLSAARRLQDSLPVEVAATLLAAHAVPPEYAGDADGYIAYVVDSILPLAARAGLAEAVDVFCESVGFTPAQTRRVFEAARAHGLKVKGHVEQLSNLHGAELVAEFGGLSADHIEYLDAAGVAALKAAGTVAVLLPGAFYFLRETQKPPVALLRAAGVPMAVSTDLNPGTSPFASIRLAMNQACVLFGLSPEEALAGVTRHAARALGRGATHGRLAAGCVADLLVWDIDHPAELAYSVGVPQLKQRVFRGSAQNLE</sequence>
<comment type="subcellular location">
    <subcellularLocation>
        <location evidence="7">Cytoplasm</location>
    </subcellularLocation>
</comment>
<dbReference type="Gene3D" id="3.20.20.140">
    <property type="entry name" value="Metal-dependent hydrolases"/>
    <property type="match status" value="1"/>
</dbReference>
<comment type="function">
    <text evidence="7">Catalyzes the hydrolytic cleavage of the carbon-nitrogen bond in imidazolone-5-propanoate to yield N-formimidoyl-L-glutamate. It is the third step in the universal histidine degradation pathway.</text>
</comment>
<dbReference type="EMBL" id="MKCT01000001">
    <property type="protein sequence ID" value="OHX21650.1"/>
    <property type="molecule type" value="Genomic_DNA"/>
</dbReference>
<feature type="binding site" evidence="7">
    <location>
        <position position="247"/>
    </location>
    <ligand>
        <name>Zn(2+)</name>
        <dbReference type="ChEBI" id="CHEBI:29105"/>
    </ligand>
</feature>
<dbReference type="EC" id="3.5.2.7" evidence="1 7"/>
<dbReference type="RefSeq" id="WP_071111602.1">
    <property type="nucleotide sequence ID" value="NZ_MKCT01000001.1"/>
</dbReference>
<keyword evidence="2 7" id="KW-0479">Metal-binding</keyword>
<keyword evidence="5 7" id="KW-0862">Zinc</keyword>
<keyword evidence="6 7" id="KW-0408">Iron</keyword>
<feature type="binding site" evidence="7">
    <location>
        <position position="149"/>
    </location>
    <ligand>
        <name>4-imidazolone-5-propanoate</name>
        <dbReference type="ChEBI" id="CHEBI:77893"/>
    </ligand>
</feature>
<gene>
    <name evidence="7" type="primary">hutI</name>
    <name evidence="9" type="ORF">BI344_03840</name>
</gene>
<dbReference type="SUPFAM" id="SSF51338">
    <property type="entry name" value="Composite domain of metallo-dependent hydrolases"/>
    <property type="match status" value="1"/>
</dbReference>
<feature type="binding site" evidence="7">
    <location>
        <position position="327"/>
    </location>
    <ligand>
        <name>4-imidazolone-5-propanoate</name>
        <dbReference type="ChEBI" id="CHEBI:77893"/>
    </ligand>
</feature>
<name>A0ABX3CH34_9NEIS</name>
<dbReference type="InterPro" id="IPR011059">
    <property type="entry name" value="Metal-dep_hydrolase_composite"/>
</dbReference>
<evidence type="ECO:0000259" key="8">
    <source>
        <dbReference type="Pfam" id="PF01979"/>
    </source>
</evidence>
<evidence type="ECO:0000256" key="4">
    <source>
        <dbReference type="ARBA" id="ARBA00022808"/>
    </source>
</evidence>
<evidence type="ECO:0000256" key="7">
    <source>
        <dbReference type="HAMAP-Rule" id="MF_00372"/>
    </source>
</evidence>
<feature type="binding site" evidence="7">
    <location>
        <position position="79"/>
    </location>
    <ligand>
        <name>Zn(2+)</name>
        <dbReference type="ChEBI" id="CHEBI:29105"/>
    </ligand>
</feature>
<dbReference type="CDD" id="cd01296">
    <property type="entry name" value="Imidazolone-5PH"/>
    <property type="match status" value="1"/>
</dbReference>
<feature type="binding site" evidence="7">
    <location>
        <position position="149"/>
    </location>
    <ligand>
        <name>N-formimidoyl-L-glutamate</name>
        <dbReference type="ChEBI" id="CHEBI:58928"/>
    </ligand>
</feature>
<dbReference type="NCBIfam" id="TIGR01224">
    <property type="entry name" value="hutI"/>
    <property type="match status" value="1"/>
</dbReference>
<proteinExistence type="inferred from homology"/>
<evidence type="ECO:0000256" key="3">
    <source>
        <dbReference type="ARBA" id="ARBA00022801"/>
    </source>
</evidence>